<reference evidence="3" key="1">
    <citation type="submission" date="2020-02" db="EMBL/GenBank/DDBJ databases">
        <authorList>
            <person name="Meier V. D."/>
        </authorList>
    </citation>
    <scope>NUCLEOTIDE SEQUENCE</scope>
    <source>
        <strain evidence="3">AVDCRST_MAG88</strain>
    </source>
</reference>
<feature type="non-terminal residue" evidence="3">
    <location>
        <position position="127"/>
    </location>
</feature>
<dbReference type="Gene3D" id="3.30.390.10">
    <property type="entry name" value="Enolase-like, N-terminal domain"/>
    <property type="match status" value="1"/>
</dbReference>
<dbReference type="Pfam" id="PF02746">
    <property type="entry name" value="MR_MLE_N"/>
    <property type="match status" value="1"/>
</dbReference>
<dbReference type="SUPFAM" id="SSF54826">
    <property type="entry name" value="Enolase N-terminal domain-like"/>
    <property type="match status" value="1"/>
</dbReference>
<gene>
    <name evidence="3" type="ORF">AVDCRST_MAG88-4191</name>
</gene>
<feature type="domain" description="Mandelate racemase/muconate lactonizing enzyme N-terminal" evidence="2">
    <location>
        <begin position="38"/>
        <end position="127"/>
    </location>
</feature>
<proteinExistence type="predicted"/>
<accession>A0A6J4VWB8</accession>
<evidence type="ECO:0000259" key="2">
    <source>
        <dbReference type="Pfam" id="PF02746"/>
    </source>
</evidence>
<protein>
    <submittedName>
        <fullName evidence="3">Starvation sensing protein RspA</fullName>
    </submittedName>
</protein>
<name>A0A6J4VWB8_9BACT</name>
<sequence length="127" mass="13499">MSASAPGTQASSPDGPVPVVPPVWEPSSAMPPLKITNVKTILTAPDGIRLVIVKVETNEPGLYGVGCATFTQRPLAVVTAVEEYLKPFLLGRDPDDIEDIYQTAYVSSYWRSGPVLNNALSGVDMAL</sequence>
<organism evidence="3">
    <name type="scientific">uncultured Thermomicrobiales bacterium</name>
    <dbReference type="NCBI Taxonomy" id="1645740"/>
    <lineage>
        <taxon>Bacteria</taxon>
        <taxon>Pseudomonadati</taxon>
        <taxon>Thermomicrobiota</taxon>
        <taxon>Thermomicrobia</taxon>
        <taxon>Thermomicrobiales</taxon>
        <taxon>environmental samples</taxon>
    </lineage>
</organism>
<evidence type="ECO:0000313" key="3">
    <source>
        <dbReference type="EMBL" id="CAA9587484.1"/>
    </source>
</evidence>
<feature type="region of interest" description="Disordered" evidence="1">
    <location>
        <begin position="1"/>
        <end position="23"/>
    </location>
</feature>
<dbReference type="InterPro" id="IPR029017">
    <property type="entry name" value="Enolase-like_N"/>
</dbReference>
<evidence type="ECO:0000256" key="1">
    <source>
        <dbReference type="SAM" id="MobiDB-lite"/>
    </source>
</evidence>
<feature type="compositionally biased region" description="Polar residues" evidence="1">
    <location>
        <begin position="1"/>
        <end position="10"/>
    </location>
</feature>
<dbReference type="EMBL" id="CADCWM010001044">
    <property type="protein sequence ID" value="CAA9587484.1"/>
    <property type="molecule type" value="Genomic_DNA"/>
</dbReference>
<dbReference type="InterPro" id="IPR013341">
    <property type="entry name" value="Mandelate_racemase_N_dom"/>
</dbReference>
<dbReference type="AlphaFoldDB" id="A0A6J4VWB8"/>